<reference evidence="2" key="1">
    <citation type="journal article" date="2019" name="Int. J. Syst. Evol. Microbiol.">
        <title>The Global Catalogue of Microorganisms (GCM) 10K type strain sequencing project: providing services to taxonomists for standard genome sequencing and annotation.</title>
        <authorList>
            <consortium name="The Broad Institute Genomics Platform"/>
            <consortium name="The Broad Institute Genome Sequencing Center for Infectious Disease"/>
            <person name="Wu L."/>
            <person name="Ma J."/>
        </authorList>
    </citation>
    <scope>NUCLEOTIDE SEQUENCE [LARGE SCALE GENOMIC DNA]</scope>
    <source>
        <strain evidence="2">KCTC 23299</strain>
    </source>
</reference>
<sequence>MIVYNVTTKVDHSIAVLWLNWMKQEHIPEIIATGCFTHATILHMIETDETDGLTYAVQYHAESKALYNRYIKDFATALSNKATSKWGNKYIAFRSVLQIVN</sequence>
<dbReference type="InterPro" id="IPR025563">
    <property type="entry name" value="DUF4286"/>
</dbReference>
<proteinExistence type="predicted"/>
<dbReference type="Proteomes" id="UP001597511">
    <property type="component" value="Unassembled WGS sequence"/>
</dbReference>
<name>A0ABW6A1T6_9BACT</name>
<dbReference type="RefSeq" id="WP_386094816.1">
    <property type="nucleotide sequence ID" value="NZ_JBHUOZ010000001.1"/>
</dbReference>
<protein>
    <submittedName>
        <fullName evidence="1">DUF4286 family protein</fullName>
    </submittedName>
</protein>
<organism evidence="1 2">
    <name type="scientific">Terrimonas rubra</name>
    <dbReference type="NCBI Taxonomy" id="1035890"/>
    <lineage>
        <taxon>Bacteria</taxon>
        <taxon>Pseudomonadati</taxon>
        <taxon>Bacteroidota</taxon>
        <taxon>Chitinophagia</taxon>
        <taxon>Chitinophagales</taxon>
        <taxon>Chitinophagaceae</taxon>
        <taxon>Terrimonas</taxon>
    </lineage>
</organism>
<accession>A0ABW6A1T6</accession>
<evidence type="ECO:0000313" key="1">
    <source>
        <dbReference type="EMBL" id="MFD2918526.1"/>
    </source>
</evidence>
<keyword evidence="2" id="KW-1185">Reference proteome</keyword>
<dbReference type="Pfam" id="PF14114">
    <property type="entry name" value="DUF4286"/>
    <property type="match status" value="1"/>
</dbReference>
<comment type="caution">
    <text evidence="1">The sequence shown here is derived from an EMBL/GenBank/DDBJ whole genome shotgun (WGS) entry which is preliminary data.</text>
</comment>
<evidence type="ECO:0000313" key="2">
    <source>
        <dbReference type="Proteomes" id="UP001597511"/>
    </source>
</evidence>
<dbReference type="EMBL" id="JBHUOZ010000001">
    <property type="protein sequence ID" value="MFD2918526.1"/>
    <property type="molecule type" value="Genomic_DNA"/>
</dbReference>
<gene>
    <name evidence="1" type="ORF">ACFS6H_02320</name>
</gene>